<evidence type="ECO:0000313" key="1">
    <source>
        <dbReference type="EMBL" id="WWR48425.1"/>
    </source>
</evidence>
<sequence>MNDSGVEQINFPQWTEYQNKNGLDPLGMQNSSVNLYQTFLPGISNVTLRMRYYGLYAWLNRAYGKKIGDTNPEAWKRYIRRTEALYALISCRHGGETGVAGIDWATKKLNHTTSYTIEFAQDAEPGSETHYLQQAWGAYGAAYGSQVSEIGILTTVGHPIPVLTEEIGEPLAAVFDEAMGPLASHFFEVIKRGSVSLSELDEFAALAPSEIDPASEERARYQDILLKEPDKEDTSALSRRLSVLLILKAAGLLAREPKPDEIRWILYSGYDSEGRTLDLVSPALEAQRQRWWVYHANDLSHIAMETLLKFALDQLGNFPAGITLERLIGLCVDEIRDVADAWPEDWESFLDELTPAANAYAADDPEAEWSLSRDIVRGAGRKEKFCPPELAWKAVKLLAIIHKRSQEGDRDIAAELGRFNPDAFRSLLSETRFLNRNLKAPFADIIAKIIEERVIRRHMWVALRKFRYQRDYTFLIEMDEGRIRLREKDGPVFTNPRLGPAITFLKDIHLVGGQGLTDLGAEAAGAA</sequence>
<name>A0ABZ2HK40_9RHOB</name>
<evidence type="ECO:0000313" key="2">
    <source>
        <dbReference type="Proteomes" id="UP001364156"/>
    </source>
</evidence>
<accession>A0ABZ2HK40</accession>
<dbReference type="RefSeq" id="WP_338551229.1">
    <property type="nucleotide sequence ID" value="NZ_CP146070.1"/>
</dbReference>
<keyword evidence="1" id="KW-0614">Plasmid</keyword>
<reference evidence="1 2" key="1">
    <citation type="submission" date="2023-10" db="EMBL/GenBank/DDBJ databases">
        <title>Roseovarius strain S88 nov., isolated from a marine algae.</title>
        <authorList>
            <person name="Lee M.W."/>
            <person name="Lee J.K."/>
            <person name="Kim J.M."/>
            <person name="Choi D.G."/>
            <person name="Baek J.H."/>
            <person name="Bayburt H."/>
            <person name="Jung J.J."/>
            <person name="Han D.M."/>
            <person name="Jeon C.O."/>
        </authorList>
    </citation>
    <scope>NUCLEOTIDE SEQUENCE [LARGE SCALE GENOMIC DNA]</scope>
    <source>
        <strain evidence="1 2">S88</strain>
        <plasmid evidence="1 2">unnamed</plasmid>
    </source>
</reference>
<organism evidence="1 2">
    <name type="scientific">Roseovarius phycicola</name>
    <dbReference type="NCBI Taxonomy" id="3080976"/>
    <lineage>
        <taxon>Bacteria</taxon>
        <taxon>Pseudomonadati</taxon>
        <taxon>Pseudomonadota</taxon>
        <taxon>Alphaproteobacteria</taxon>
        <taxon>Rhodobacterales</taxon>
        <taxon>Roseobacteraceae</taxon>
        <taxon>Roseovarius</taxon>
    </lineage>
</organism>
<dbReference type="Proteomes" id="UP001364156">
    <property type="component" value="Plasmid unnamed"/>
</dbReference>
<proteinExistence type="predicted"/>
<protein>
    <submittedName>
        <fullName evidence="1">Uncharacterized protein</fullName>
    </submittedName>
</protein>
<keyword evidence="2" id="KW-1185">Reference proteome</keyword>
<geneLocation type="plasmid" evidence="1 2">
    <name>unnamed</name>
</geneLocation>
<dbReference type="EMBL" id="CP146070">
    <property type="protein sequence ID" value="WWR48425.1"/>
    <property type="molecule type" value="Genomic_DNA"/>
</dbReference>
<gene>
    <name evidence="1" type="ORF">RZ517_18240</name>
</gene>